<evidence type="ECO:0000313" key="2">
    <source>
        <dbReference type="Proteomes" id="UP001589774"/>
    </source>
</evidence>
<organism evidence="1 2">
    <name type="scientific">Olivibacter oleidegradans</name>
    <dbReference type="NCBI Taxonomy" id="760123"/>
    <lineage>
        <taxon>Bacteria</taxon>
        <taxon>Pseudomonadati</taxon>
        <taxon>Bacteroidota</taxon>
        <taxon>Sphingobacteriia</taxon>
        <taxon>Sphingobacteriales</taxon>
        <taxon>Sphingobacteriaceae</taxon>
        <taxon>Olivibacter</taxon>
    </lineage>
</organism>
<gene>
    <name evidence="1" type="ORF">ACFFI0_12155</name>
</gene>
<accession>A0ABV6HJK2</accession>
<protein>
    <submittedName>
        <fullName evidence="1">Uncharacterized protein</fullName>
    </submittedName>
</protein>
<sequence length="79" mass="9229">MKLHRFDRNALKEWRDTGYKHVHLTRSENVGLTEGSEKPFILLEPYLDDREAKKYGSVVALTSAEIEQIIQDDSGKYYK</sequence>
<dbReference type="EMBL" id="JBHLWO010000002">
    <property type="protein sequence ID" value="MFC0319067.1"/>
    <property type="molecule type" value="Genomic_DNA"/>
</dbReference>
<name>A0ABV6HJK2_9SPHI</name>
<keyword evidence="2" id="KW-1185">Reference proteome</keyword>
<dbReference type="Proteomes" id="UP001589774">
    <property type="component" value="Unassembled WGS sequence"/>
</dbReference>
<evidence type="ECO:0000313" key="1">
    <source>
        <dbReference type="EMBL" id="MFC0319067.1"/>
    </source>
</evidence>
<reference evidence="1 2" key="1">
    <citation type="submission" date="2024-09" db="EMBL/GenBank/DDBJ databases">
        <authorList>
            <person name="Sun Q."/>
            <person name="Mori K."/>
        </authorList>
    </citation>
    <scope>NUCLEOTIDE SEQUENCE [LARGE SCALE GENOMIC DNA]</scope>
    <source>
        <strain evidence="1 2">CCM 7765</strain>
    </source>
</reference>
<proteinExistence type="predicted"/>
<dbReference type="RefSeq" id="WP_130857856.1">
    <property type="nucleotide sequence ID" value="NZ_JBHLWO010000002.1"/>
</dbReference>
<comment type="caution">
    <text evidence="1">The sequence shown here is derived from an EMBL/GenBank/DDBJ whole genome shotgun (WGS) entry which is preliminary data.</text>
</comment>